<feature type="transmembrane region" description="Helical" evidence="10">
    <location>
        <begin position="6"/>
        <end position="25"/>
    </location>
</feature>
<dbReference type="CDD" id="cd07341">
    <property type="entry name" value="M56_BlaR1_MecR1_like"/>
    <property type="match status" value="1"/>
</dbReference>
<accession>A0A3E1Y553</accession>
<dbReference type="InterPro" id="IPR008756">
    <property type="entry name" value="Peptidase_M56"/>
</dbReference>
<keyword evidence="8 10" id="KW-1133">Transmembrane helix</keyword>
<evidence type="ECO:0000256" key="2">
    <source>
        <dbReference type="ARBA" id="ARBA00006555"/>
    </source>
</evidence>
<dbReference type="GO" id="GO:0098797">
    <property type="term" value="C:plasma membrane protein complex"/>
    <property type="evidence" value="ECO:0007669"/>
    <property type="project" value="TreeGrafter"/>
</dbReference>
<evidence type="ECO:0000256" key="8">
    <source>
        <dbReference type="ARBA" id="ARBA00022989"/>
    </source>
</evidence>
<dbReference type="OrthoDB" id="9814002at2"/>
<protein>
    <submittedName>
        <fullName evidence="12">M56 family peptidase</fullName>
    </submittedName>
</protein>
<comment type="subcellular location">
    <subcellularLocation>
        <location evidence="1">Cell inner membrane</location>
        <topology evidence="1">Single-pass membrane protein</topology>
        <orientation evidence="1">Periplasmic side</orientation>
    </subcellularLocation>
</comment>
<comment type="similarity">
    <text evidence="2">Belongs to the TonB family.</text>
</comment>
<dbReference type="Pfam" id="PF03544">
    <property type="entry name" value="TonB_C"/>
    <property type="match status" value="2"/>
</dbReference>
<evidence type="ECO:0000256" key="4">
    <source>
        <dbReference type="ARBA" id="ARBA00022475"/>
    </source>
</evidence>
<keyword evidence="13" id="KW-1185">Reference proteome</keyword>
<dbReference type="AlphaFoldDB" id="A0A3E1Y553"/>
<dbReference type="GO" id="GO:0031992">
    <property type="term" value="F:energy transducer activity"/>
    <property type="evidence" value="ECO:0007669"/>
    <property type="project" value="TreeGrafter"/>
</dbReference>
<dbReference type="PROSITE" id="PS52015">
    <property type="entry name" value="TONB_CTD"/>
    <property type="match status" value="2"/>
</dbReference>
<dbReference type="SUPFAM" id="SSF74653">
    <property type="entry name" value="TolA/TonB C-terminal domain"/>
    <property type="match status" value="2"/>
</dbReference>
<feature type="transmembrane region" description="Helical" evidence="10">
    <location>
        <begin position="269"/>
        <end position="286"/>
    </location>
</feature>
<dbReference type="NCBIfam" id="TIGR01352">
    <property type="entry name" value="tonB_Cterm"/>
    <property type="match status" value="1"/>
</dbReference>
<comment type="caution">
    <text evidence="12">The sequence shown here is derived from an EMBL/GenBank/DDBJ whole genome shotgun (WGS) entry which is preliminary data.</text>
</comment>
<dbReference type="GO" id="GO:0015031">
    <property type="term" value="P:protein transport"/>
    <property type="evidence" value="ECO:0007669"/>
    <property type="project" value="UniProtKB-KW"/>
</dbReference>
<evidence type="ECO:0000259" key="11">
    <source>
        <dbReference type="PROSITE" id="PS52015"/>
    </source>
</evidence>
<name>A0A3E1Y553_9BACT</name>
<evidence type="ECO:0000313" key="12">
    <source>
        <dbReference type="EMBL" id="RFS19766.1"/>
    </source>
</evidence>
<evidence type="ECO:0000256" key="9">
    <source>
        <dbReference type="ARBA" id="ARBA00023136"/>
    </source>
</evidence>
<feature type="domain" description="TonB C-terminal" evidence="11">
    <location>
        <begin position="457"/>
        <end position="549"/>
    </location>
</feature>
<organism evidence="12 13">
    <name type="scientific">Chitinophaga silvatica</name>
    <dbReference type="NCBI Taxonomy" id="2282649"/>
    <lineage>
        <taxon>Bacteria</taxon>
        <taxon>Pseudomonadati</taxon>
        <taxon>Bacteroidota</taxon>
        <taxon>Chitinophagia</taxon>
        <taxon>Chitinophagales</taxon>
        <taxon>Chitinophagaceae</taxon>
        <taxon>Chitinophaga</taxon>
    </lineage>
</organism>
<evidence type="ECO:0000256" key="3">
    <source>
        <dbReference type="ARBA" id="ARBA00022448"/>
    </source>
</evidence>
<feature type="domain" description="TonB C-terminal" evidence="11">
    <location>
        <begin position="341"/>
        <end position="438"/>
    </location>
</feature>
<dbReference type="EMBL" id="QPMM01000012">
    <property type="protein sequence ID" value="RFS19766.1"/>
    <property type="molecule type" value="Genomic_DNA"/>
</dbReference>
<evidence type="ECO:0000256" key="1">
    <source>
        <dbReference type="ARBA" id="ARBA00004383"/>
    </source>
</evidence>
<keyword evidence="7" id="KW-0653">Protein transport</keyword>
<dbReference type="Proteomes" id="UP000260644">
    <property type="component" value="Unassembled WGS sequence"/>
</dbReference>
<evidence type="ECO:0000256" key="10">
    <source>
        <dbReference type="SAM" id="Phobius"/>
    </source>
</evidence>
<dbReference type="PANTHER" id="PTHR33446:SF2">
    <property type="entry name" value="PROTEIN TONB"/>
    <property type="match status" value="1"/>
</dbReference>
<evidence type="ECO:0000256" key="6">
    <source>
        <dbReference type="ARBA" id="ARBA00022692"/>
    </source>
</evidence>
<dbReference type="InterPro" id="IPR037682">
    <property type="entry name" value="TonB_C"/>
</dbReference>
<proteinExistence type="inferred from homology"/>
<feature type="transmembrane region" description="Helical" evidence="10">
    <location>
        <begin position="93"/>
        <end position="114"/>
    </location>
</feature>
<dbReference type="GO" id="GO:0055085">
    <property type="term" value="P:transmembrane transport"/>
    <property type="evidence" value="ECO:0007669"/>
    <property type="project" value="InterPro"/>
</dbReference>
<keyword evidence="9 10" id="KW-0472">Membrane</keyword>
<evidence type="ECO:0000256" key="7">
    <source>
        <dbReference type="ARBA" id="ARBA00022927"/>
    </source>
</evidence>
<gene>
    <name evidence="12" type="ORF">DVR12_21970</name>
</gene>
<dbReference type="InterPro" id="IPR051045">
    <property type="entry name" value="TonB-dependent_transducer"/>
</dbReference>
<dbReference type="InterPro" id="IPR006260">
    <property type="entry name" value="TonB/TolA_C"/>
</dbReference>
<keyword evidence="5" id="KW-0997">Cell inner membrane</keyword>
<dbReference type="PANTHER" id="PTHR33446">
    <property type="entry name" value="PROTEIN TONB-RELATED"/>
    <property type="match status" value="1"/>
</dbReference>
<dbReference type="Pfam" id="PF05569">
    <property type="entry name" value="Peptidase_M56"/>
    <property type="match status" value="1"/>
</dbReference>
<evidence type="ECO:0000256" key="5">
    <source>
        <dbReference type="ARBA" id="ARBA00022519"/>
    </source>
</evidence>
<reference evidence="12 13" key="1">
    <citation type="submission" date="2018-07" db="EMBL/GenBank/DDBJ databases">
        <title>Chitinophaga K2CV101002-2 sp. nov., isolated from a monsoon evergreen broad-leaved forest soil.</title>
        <authorList>
            <person name="Lv Y."/>
        </authorList>
    </citation>
    <scope>NUCLEOTIDE SEQUENCE [LARGE SCALE GENOMIC DNA]</scope>
    <source>
        <strain evidence="12 13">GDMCC 1.1288</strain>
    </source>
</reference>
<evidence type="ECO:0000313" key="13">
    <source>
        <dbReference type="Proteomes" id="UP000260644"/>
    </source>
</evidence>
<sequence length="549" mass="62171">MTPVAIYLAKLFLCSGILYGYYHIALRNNKFHHWNRFYLIGITVLSIILPLINIPITGKSEQSQLLYYTANMFTATGTPTIHPAPSAINLSSILLAIYIIVAFILLTRLIFSLSKLLRLVKRSKIFDIPPYHLVENEIIRTPFSFFSYIFWDTTPIDSLKGQQILRHELVHIQEKHSSDKLFMEIITSIGWLNPFFFLIKRELILIHEFLADKKAAGKEVGSYAETILQAAFQTNQFKITNNFFQSPIKRRILMLTRFHHPRFSYMRRILVLPLSAFIFCSLAFVVDNRSTHQEPTIEISTPVSTPAPVRTAIAAPAPIKTSKPYQEEVHTKVDELPTFKGGETALMNYLSKNVRYPREAQEKNQQGTVFIQFNVGKDGSLSNIKSTGNNPSTSLTAEAIRVIKAMPNWEPAKIKHQPVLAQMTLPIRFTLQEDSSPAKEKHNELFTIVTNPPQYPGGEAALAKFLSKHIKFPKAAQDAKVSATVFIDFIIDTEGNISDVKPTGVVKGYGLEEEAIRVIKEMPKWIPGKQNDRVVNVAYSLPIRFNAVL</sequence>
<dbReference type="Gene3D" id="3.30.1150.10">
    <property type="match status" value="2"/>
</dbReference>
<keyword evidence="4" id="KW-1003">Cell membrane</keyword>
<keyword evidence="3" id="KW-0813">Transport</keyword>
<keyword evidence="6 10" id="KW-0812">Transmembrane</keyword>
<dbReference type="RefSeq" id="WP_116977954.1">
    <property type="nucleotide sequence ID" value="NZ_QPMM01000012.1"/>
</dbReference>
<feature type="transmembrane region" description="Helical" evidence="10">
    <location>
        <begin position="37"/>
        <end position="56"/>
    </location>
</feature>